<evidence type="ECO:0000313" key="4">
    <source>
        <dbReference type="Proteomes" id="UP000799537"/>
    </source>
</evidence>
<keyword evidence="2" id="KW-0472">Membrane</keyword>
<dbReference type="OrthoDB" id="1046782at2759"/>
<accession>A0A6A6CXM5</accession>
<dbReference type="Gene3D" id="1.20.58.340">
    <property type="entry name" value="Magnesium transport protein CorA, transmembrane region"/>
    <property type="match status" value="1"/>
</dbReference>
<sequence length="515" mass="58113">MSAILEDQSVWDHFFPPLPPNHPPVEEGLAVDVLEWYSDATANARVEPPIKTAKALIACDEDPNSTCSLRIVFLPRDPPDLSADLALKAIYQHYAFPSAWLTERLRNVTHSFGGHKVLNNPNVDVAWMRLVCKDVQVRATVEVDNLQFYDIVDGTAKNPRGGSQDSSAWWHLDALVHTRERADGSKCVTLVCFSQRQDIVRRFEQLLGSDSWEDAVQDPYLLFSILLEKWYLTLDRVAWGLADVFRPIEILTLRRSDRKQAVRPNKEEGHDDDDGTVIPDLDFAGLHNLSKHCTYLLEAASATLLVLENMTHHHRFLHTNNTTSLSTATATSLTYRKSTLESTQLRLQSLQQRMSNLISLSFNLVTQEDSQTMKNDSHAIKAIAILTLIFLPLTGIGSVFSTPFFDVDFDSESRMLRVARSFWIFWAITIPLTGLLLGSWGVWYYQTKSGSDTQHRRQHRGSSAAEQGRGGGGGDEEVVLLRRLRPRERHAGGAPASSLRMIELRRLFSRSRALK</sequence>
<feature type="transmembrane region" description="Helical" evidence="2">
    <location>
        <begin position="422"/>
        <end position="445"/>
    </location>
</feature>
<keyword evidence="4" id="KW-1185">Reference proteome</keyword>
<name>A0A6A6CXM5_ZASCE</name>
<dbReference type="AlphaFoldDB" id="A0A6A6CXM5"/>
<feature type="transmembrane region" description="Helical" evidence="2">
    <location>
        <begin position="382"/>
        <end position="402"/>
    </location>
</feature>
<evidence type="ECO:0000256" key="2">
    <source>
        <dbReference type="SAM" id="Phobius"/>
    </source>
</evidence>
<dbReference type="RefSeq" id="XP_033672674.1">
    <property type="nucleotide sequence ID" value="XM_033804319.1"/>
</dbReference>
<protein>
    <submittedName>
        <fullName evidence="3">Uncharacterized protein</fullName>
    </submittedName>
</protein>
<organism evidence="3 4">
    <name type="scientific">Zasmidium cellare ATCC 36951</name>
    <dbReference type="NCBI Taxonomy" id="1080233"/>
    <lineage>
        <taxon>Eukaryota</taxon>
        <taxon>Fungi</taxon>
        <taxon>Dikarya</taxon>
        <taxon>Ascomycota</taxon>
        <taxon>Pezizomycotina</taxon>
        <taxon>Dothideomycetes</taxon>
        <taxon>Dothideomycetidae</taxon>
        <taxon>Mycosphaerellales</taxon>
        <taxon>Mycosphaerellaceae</taxon>
        <taxon>Zasmidium</taxon>
    </lineage>
</organism>
<dbReference type="EMBL" id="ML993582">
    <property type="protein sequence ID" value="KAF2171785.1"/>
    <property type="molecule type" value="Genomic_DNA"/>
</dbReference>
<dbReference type="GeneID" id="54557591"/>
<proteinExistence type="predicted"/>
<keyword evidence="2" id="KW-0812">Transmembrane</keyword>
<evidence type="ECO:0000256" key="1">
    <source>
        <dbReference type="SAM" id="MobiDB-lite"/>
    </source>
</evidence>
<feature type="region of interest" description="Disordered" evidence="1">
    <location>
        <begin position="453"/>
        <end position="475"/>
    </location>
</feature>
<dbReference type="Proteomes" id="UP000799537">
    <property type="component" value="Unassembled WGS sequence"/>
</dbReference>
<keyword evidence="2" id="KW-1133">Transmembrane helix</keyword>
<evidence type="ECO:0000313" key="3">
    <source>
        <dbReference type="EMBL" id="KAF2171785.1"/>
    </source>
</evidence>
<reference evidence="3" key="1">
    <citation type="journal article" date="2020" name="Stud. Mycol.">
        <title>101 Dothideomycetes genomes: a test case for predicting lifestyles and emergence of pathogens.</title>
        <authorList>
            <person name="Haridas S."/>
            <person name="Albert R."/>
            <person name="Binder M."/>
            <person name="Bloem J."/>
            <person name="Labutti K."/>
            <person name="Salamov A."/>
            <person name="Andreopoulos B."/>
            <person name="Baker S."/>
            <person name="Barry K."/>
            <person name="Bills G."/>
            <person name="Bluhm B."/>
            <person name="Cannon C."/>
            <person name="Castanera R."/>
            <person name="Culley D."/>
            <person name="Daum C."/>
            <person name="Ezra D."/>
            <person name="Gonzalez J."/>
            <person name="Henrissat B."/>
            <person name="Kuo A."/>
            <person name="Liang C."/>
            <person name="Lipzen A."/>
            <person name="Lutzoni F."/>
            <person name="Magnuson J."/>
            <person name="Mondo S."/>
            <person name="Nolan M."/>
            <person name="Ohm R."/>
            <person name="Pangilinan J."/>
            <person name="Park H.-J."/>
            <person name="Ramirez L."/>
            <person name="Alfaro M."/>
            <person name="Sun H."/>
            <person name="Tritt A."/>
            <person name="Yoshinaga Y."/>
            <person name="Zwiers L.-H."/>
            <person name="Turgeon B."/>
            <person name="Goodwin S."/>
            <person name="Spatafora J."/>
            <person name="Crous P."/>
            <person name="Grigoriev I."/>
        </authorList>
    </citation>
    <scope>NUCLEOTIDE SEQUENCE</scope>
    <source>
        <strain evidence="3">ATCC 36951</strain>
    </source>
</reference>
<gene>
    <name evidence="3" type="ORF">M409DRAFT_18018</name>
</gene>